<organism evidence="3 4">
    <name type="scientific">Lentinus tigrinus ALCF2SS1-6</name>
    <dbReference type="NCBI Taxonomy" id="1328759"/>
    <lineage>
        <taxon>Eukaryota</taxon>
        <taxon>Fungi</taxon>
        <taxon>Dikarya</taxon>
        <taxon>Basidiomycota</taxon>
        <taxon>Agaricomycotina</taxon>
        <taxon>Agaricomycetes</taxon>
        <taxon>Polyporales</taxon>
        <taxon>Polyporaceae</taxon>
        <taxon>Lentinus</taxon>
    </lineage>
</organism>
<dbReference type="Proteomes" id="UP000313359">
    <property type="component" value="Unassembled WGS sequence"/>
</dbReference>
<reference evidence="3" key="1">
    <citation type="journal article" date="2018" name="Genome Biol. Evol.">
        <title>Genomics and development of Lentinus tigrinus, a white-rot wood-decaying mushroom with dimorphic fruiting bodies.</title>
        <authorList>
            <person name="Wu B."/>
            <person name="Xu Z."/>
            <person name="Knudson A."/>
            <person name="Carlson A."/>
            <person name="Chen N."/>
            <person name="Kovaka S."/>
            <person name="LaButti K."/>
            <person name="Lipzen A."/>
            <person name="Pennachio C."/>
            <person name="Riley R."/>
            <person name="Schakwitz W."/>
            <person name="Umezawa K."/>
            <person name="Ohm R.A."/>
            <person name="Grigoriev I.V."/>
            <person name="Nagy L.G."/>
            <person name="Gibbons J."/>
            <person name="Hibbett D."/>
        </authorList>
    </citation>
    <scope>NUCLEOTIDE SEQUENCE [LARGE SCALE GENOMIC DNA]</scope>
    <source>
        <strain evidence="3">ALCF2SS1-6</strain>
    </source>
</reference>
<feature type="compositionally biased region" description="Acidic residues" evidence="1">
    <location>
        <begin position="237"/>
        <end position="258"/>
    </location>
</feature>
<dbReference type="CDD" id="cd09917">
    <property type="entry name" value="F-box_SF"/>
    <property type="match status" value="1"/>
</dbReference>
<dbReference type="InterPro" id="IPR032675">
    <property type="entry name" value="LRR_dom_sf"/>
</dbReference>
<dbReference type="Pfam" id="PF00646">
    <property type="entry name" value="F-box"/>
    <property type="match status" value="1"/>
</dbReference>
<proteinExistence type="predicted"/>
<sequence>MAAKGTIFVVNIPDPQPGASNRDVVIPAIPDDIVREISNFLNFSDRLSLALTSRHVHSVVQTRLQEVVVEAPRLAALQGWICENPGVRGLQLRVLHFVTPPESWSWFYRDRYGPAVQSCFDIMGRAPNLEDLSCAPFLSLALDSKHLRAFAGLKSLHLSGCTTEMLASLRLPETLIQLHLSDSLAGTVLPFRRILRSIHRLPALTTLVLERLSLPDDPEDDAEDDDDINEDALANEIADEDADAQNSEDGDEDDDDETGGNQRDAGLLIISSVRTLRTLEQELPPYLSLATTFPRLQNLVLDGSTHLNADVGDKGTLQHLSVSGSFNGEPVRWRVNHLTYVSGFTTHDGLVLDNACDPAHLVSLALQLVFVSYIVWDEILAQATNIRFLEIESLESPFPDYIYLFSKLFKPDAPVNFPLLCLSILAPAGPNHAPEDIEKNREAFLNRACQYLPSLRYIALAESPESTTLPCKDDYSGVAAPWRWWHVVRDEDGSPIEIREIPGWEGERVRRYLRNADREGADHFDDHFVALR</sequence>
<evidence type="ECO:0000313" key="3">
    <source>
        <dbReference type="EMBL" id="RPD64735.1"/>
    </source>
</evidence>
<feature type="domain" description="F-box" evidence="2">
    <location>
        <begin position="23"/>
        <end position="71"/>
    </location>
</feature>
<name>A0A5C2SLN5_9APHY</name>
<gene>
    <name evidence="3" type="ORF">L227DRAFT_607371</name>
</gene>
<evidence type="ECO:0000259" key="2">
    <source>
        <dbReference type="PROSITE" id="PS50181"/>
    </source>
</evidence>
<protein>
    <recommendedName>
        <fullName evidence="2">F-box domain-containing protein</fullName>
    </recommendedName>
</protein>
<evidence type="ECO:0000256" key="1">
    <source>
        <dbReference type="SAM" id="MobiDB-lite"/>
    </source>
</evidence>
<feature type="region of interest" description="Disordered" evidence="1">
    <location>
        <begin position="235"/>
        <end position="263"/>
    </location>
</feature>
<evidence type="ECO:0000313" key="4">
    <source>
        <dbReference type="Proteomes" id="UP000313359"/>
    </source>
</evidence>
<dbReference type="OrthoDB" id="2758753at2759"/>
<dbReference type="AlphaFoldDB" id="A0A5C2SLN5"/>
<dbReference type="EMBL" id="ML122253">
    <property type="protein sequence ID" value="RPD64735.1"/>
    <property type="molecule type" value="Genomic_DNA"/>
</dbReference>
<dbReference type="STRING" id="1328759.A0A5C2SLN5"/>
<dbReference type="InterPro" id="IPR001810">
    <property type="entry name" value="F-box_dom"/>
</dbReference>
<accession>A0A5C2SLN5</accession>
<dbReference type="Gene3D" id="3.80.10.10">
    <property type="entry name" value="Ribonuclease Inhibitor"/>
    <property type="match status" value="1"/>
</dbReference>
<keyword evidence="4" id="KW-1185">Reference proteome</keyword>
<dbReference type="PROSITE" id="PS50181">
    <property type="entry name" value="FBOX"/>
    <property type="match status" value="1"/>
</dbReference>